<dbReference type="InParanoid" id="A0A673XML8"/>
<dbReference type="Gene3D" id="3.40.50.300">
    <property type="entry name" value="P-loop containing nucleotide triphosphate hydrolases"/>
    <property type="match status" value="1"/>
</dbReference>
<keyword evidence="2 6" id="KW-0378">Hydrolase</keyword>
<reference evidence="9" key="1">
    <citation type="submission" date="2025-08" db="UniProtKB">
        <authorList>
            <consortium name="Ensembl"/>
        </authorList>
    </citation>
    <scope>IDENTIFICATION</scope>
</reference>
<evidence type="ECO:0000256" key="1">
    <source>
        <dbReference type="ARBA" id="ARBA00022741"/>
    </source>
</evidence>
<dbReference type="EC" id="3.6.4.13" evidence="6"/>
<evidence type="ECO:0000313" key="10">
    <source>
        <dbReference type="Proteomes" id="UP000472277"/>
    </source>
</evidence>
<proteinExistence type="inferred from homology"/>
<dbReference type="AlphaFoldDB" id="A0A673XML8"/>
<dbReference type="GO" id="GO:0003724">
    <property type="term" value="F:RNA helicase activity"/>
    <property type="evidence" value="ECO:0007669"/>
    <property type="project" value="UniProtKB-EC"/>
</dbReference>
<feature type="domain" description="DEAD-box RNA helicase Q" evidence="8">
    <location>
        <begin position="2"/>
        <end position="30"/>
    </location>
</feature>
<accession>A0A673XML8</accession>
<feature type="region of interest" description="Disordered" evidence="7">
    <location>
        <begin position="75"/>
        <end position="110"/>
    </location>
</feature>
<dbReference type="Ensembl" id="ENSSTUT00000026724.1">
    <property type="protein sequence ID" value="ENSSTUP00000025499.1"/>
    <property type="gene ID" value="ENSSTUG00000011125.1"/>
</dbReference>
<evidence type="ECO:0000313" key="9">
    <source>
        <dbReference type="Ensembl" id="ENSSTUP00000025499.1"/>
    </source>
</evidence>
<dbReference type="GeneTree" id="ENSGT00550000074847"/>
<keyword evidence="6" id="KW-0694">RNA-binding</keyword>
<dbReference type="GO" id="GO:0005524">
    <property type="term" value="F:ATP binding"/>
    <property type="evidence" value="ECO:0007669"/>
    <property type="project" value="UniProtKB-UniRule"/>
</dbReference>
<dbReference type="Proteomes" id="UP000472277">
    <property type="component" value="Chromosome 10"/>
</dbReference>
<dbReference type="GO" id="GO:0016787">
    <property type="term" value="F:hydrolase activity"/>
    <property type="evidence" value="ECO:0007669"/>
    <property type="project" value="UniProtKB-KW"/>
</dbReference>
<comment type="function">
    <text evidence="6">RNA helicase.</text>
</comment>
<name>A0A673XML8_SALTR</name>
<dbReference type="PROSITE" id="PS51195">
    <property type="entry name" value="Q_MOTIF"/>
    <property type="match status" value="1"/>
</dbReference>
<dbReference type="PANTHER" id="PTHR24031">
    <property type="entry name" value="RNA HELICASE"/>
    <property type="match status" value="1"/>
</dbReference>
<protein>
    <recommendedName>
        <fullName evidence="6">ATP-dependent RNA helicase</fullName>
        <ecNumber evidence="6">3.6.4.13</ecNumber>
    </recommendedName>
</protein>
<evidence type="ECO:0000256" key="7">
    <source>
        <dbReference type="SAM" id="MobiDB-lite"/>
    </source>
</evidence>
<feature type="short sequence motif" description="Q motif" evidence="5">
    <location>
        <begin position="2"/>
        <end position="30"/>
    </location>
</feature>
<feature type="compositionally biased region" description="Basic residues" evidence="7">
    <location>
        <begin position="92"/>
        <end position="110"/>
    </location>
</feature>
<comment type="catalytic activity">
    <reaction evidence="6">
        <text>ATP + H2O = ADP + phosphate + H(+)</text>
        <dbReference type="Rhea" id="RHEA:13065"/>
        <dbReference type="ChEBI" id="CHEBI:15377"/>
        <dbReference type="ChEBI" id="CHEBI:15378"/>
        <dbReference type="ChEBI" id="CHEBI:30616"/>
        <dbReference type="ChEBI" id="CHEBI:43474"/>
        <dbReference type="ChEBI" id="CHEBI:456216"/>
        <dbReference type="EC" id="3.6.4.13"/>
    </reaction>
</comment>
<reference evidence="9" key="2">
    <citation type="submission" date="2025-09" db="UniProtKB">
        <authorList>
            <consortium name="Ensembl"/>
        </authorList>
    </citation>
    <scope>IDENTIFICATION</scope>
</reference>
<keyword evidence="10" id="KW-1185">Reference proteome</keyword>
<organism evidence="9 10">
    <name type="scientific">Salmo trutta</name>
    <name type="common">Brown trout</name>
    <dbReference type="NCBI Taxonomy" id="8032"/>
    <lineage>
        <taxon>Eukaryota</taxon>
        <taxon>Metazoa</taxon>
        <taxon>Chordata</taxon>
        <taxon>Craniata</taxon>
        <taxon>Vertebrata</taxon>
        <taxon>Euteleostomi</taxon>
        <taxon>Actinopterygii</taxon>
        <taxon>Neopterygii</taxon>
        <taxon>Teleostei</taxon>
        <taxon>Protacanthopterygii</taxon>
        <taxon>Salmoniformes</taxon>
        <taxon>Salmonidae</taxon>
        <taxon>Salmoninae</taxon>
        <taxon>Salmo</taxon>
    </lineage>
</organism>
<keyword evidence="4 6" id="KW-0067">ATP-binding</keyword>
<evidence type="ECO:0000256" key="3">
    <source>
        <dbReference type="ARBA" id="ARBA00022806"/>
    </source>
</evidence>
<dbReference type="GO" id="GO:0003723">
    <property type="term" value="F:RNA binding"/>
    <property type="evidence" value="ECO:0007669"/>
    <property type="project" value="UniProtKB-UniRule"/>
</dbReference>
<dbReference type="SUPFAM" id="SSF52540">
    <property type="entry name" value="P-loop containing nucleoside triphosphate hydrolases"/>
    <property type="match status" value="1"/>
</dbReference>
<evidence type="ECO:0000259" key="8">
    <source>
        <dbReference type="PROSITE" id="PS51195"/>
    </source>
</evidence>
<comment type="domain">
    <text evidence="6">The Q motif is unique to and characteristic of the DEAD box family of RNA helicases and controls ATP binding and hydrolysis.</text>
</comment>
<dbReference type="InterPro" id="IPR027417">
    <property type="entry name" value="P-loop_NTPase"/>
</dbReference>
<dbReference type="InterPro" id="IPR014014">
    <property type="entry name" value="RNA_helicase_DEAD_Q_motif"/>
</dbReference>
<evidence type="ECO:0000256" key="5">
    <source>
        <dbReference type="PROSITE-ProRule" id="PRU00552"/>
    </source>
</evidence>
<keyword evidence="1 6" id="KW-0547">Nucleotide-binding</keyword>
<evidence type="ECO:0000256" key="4">
    <source>
        <dbReference type="ARBA" id="ARBA00022840"/>
    </source>
</evidence>
<keyword evidence="3 6" id="KW-0347">Helicase</keyword>
<evidence type="ECO:0000256" key="2">
    <source>
        <dbReference type="ARBA" id="ARBA00022801"/>
    </source>
</evidence>
<comment type="similarity">
    <text evidence="6">Belongs to the DEAD box helicase family.</text>
</comment>
<evidence type="ECO:0000256" key="6">
    <source>
        <dbReference type="RuleBase" id="RU365068"/>
    </source>
</evidence>
<sequence>NQNSSDLFVPDQVLKALSNLGFRSPKAIQALALPPAIRDHMDIVGAVETGSGKMLSFGIPMIHHILEWKKGVDENEGATDGQTEPVLSLKRPALRKPQSRKIHKSRGVKM</sequence>